<dbReference type="PANTHER" id="PTHR31392:SF1">
    <property type="entry name" value="ALPHA-1,3-MANNOSYLTRANSFERASE MNN1-RELATED"/>
    <property type="match status" value="1"/>
</dbReference>
<dbReference type="Pfam" id="PF11051">
    <property type="entry name" value="Mannosyl_trans3"/>
    <property type="match status" value="1"/>
</dbReference>
<evidence type="ECO:0000256" key="7">
    <source>
        <dbReference type="ARBA" id="ARBA00022989"/>
    </source>
</evidence>
<dbReference type="InterPro" id="IPR022751">
    <property type="entry name" value="Alpha_mannosyltransferase"/>
</dbReference>
<sequence length="540" mass="60024">MLSKHPSPYRRSLVTVLAAALLLQIFIFTRFHAADSVQRQSQPQTASLHESVGALFTANVTPKDFGLKGKKVAALAELAKHYQQNPFLPTASLEAAVIREFPWWNPDKLQYVPWRTRSWFKSWSQGALETNIGIVLCVGEKNAWEAGHLIVTLRNVLRSKLPVEVAYGGDEDLSPRTRAFLQSLGSNLHFIDLAAIYDDNLVGLSGWAMKPFALLASRFARTILVDADVVFFSKPDNAFDEHSSLRETGTLFYHDRCITMYWTHGRQAWLNEELNNAERLPSSRLNDSSLFFRGYVGEEADSAVVFVDRSRPELYLSMVFAAWMNTEEIRDSFTYQMFYGDKETYWLATELSGSPYSFEPYSAALLAECEVKSDDEHTIASASETTTIRTCTNHMAHANAAGDAPFWANAAVWKDKNYKNLGFVNWTHWFLGDGIADAINAAKPPSMGSFSATTGDQDSASVPVDVDGNANGSVTTDDGSAEKMQRLIMSTQPDWGAGAGCTQHDESKWRELSPGLQTTLKAVLAEAHAISKEYHKAVES</sequence>
<comment type="similarity">
    <text evidence="2">Belongs to the MNN1/MNT family.</text>
</comment>
<name>A0ABR0JU73_9EURO</name>
<feature type="region of interest" description="Disordered" evidence="10">
    <location>
        <begin position="449"/>
        <end position="479"/>
    </location>
</feature>
<reference evidence="11 12" key="1">
    <citation type="submission" date="2023-08" db="EMBL/GenBank/DDBJ databases">
        <title>Black Yeasts Isolated from many extreme environments.</title>
        <authorList>
            <person name="Coleine C."/>
            <person name="Stajich J.E."/>
            <person name="Selbmann L."/>
        </authorList>
    </citation>
    <scope>NUCLEOTIDE SEQUENCE [LARGE SCALE GENOMIC DNA]</scope>
    <source>
        <strain evidence="11 12">CCFEE 6328</strain>
    </source>
</reference>
<keyword evidence="5" id="KW-0812">Transmembrane</keyword>
<evidence type="ECO:0000256" key="9">
    <source>
        <dbReference type="ARBA" id="ARBA00023180"/>
    </source>
</evidence>
<keyword evidence="3" id="KW-0328">Glycosyltransferase</keyword>
<organism evidence="11 12">
    <name type="scientific">Exophiala sideris</name>
    <dbReference type="NCBI Taxonomy" id="1016849"/>
    <lineage>
        <taxon>Eukaryota</taxon>
        <taxon>Fungi</taxon>
        <taxon>Dikarya</taxon>
        <taxon>Ascomycota</taxon>
        <taxon>Pezizomycotina</taxon>
        <taxon>Eurotiomycetes</taxon>
        <taxon>Chaetothyriomycetidae</taxon>
        <taxon>Chaetothyriales</taxon>
        <taxon>Herpotrichiellaceae</taxon>
        <taxon>Exophiala</taxon>
    </lineage>
</organism>
<evidence type="ECO:0000256" key="10">
    <source>
        <dbReference type="SAM" id="MobiDB-lite"/>
    </source>
</evidence>
<dbReference type="Proteomes" id="UP001345691">
    <property type="component" value="Unassembled WGS sequence"/>
</dbReference>
<keyword evidence="12" id="KW-1185">Reference proteome</keyword>
<evidence type="ECO:0000256" key="6">
    <source>
        <dbReference type="ARBA" id="ARBA00022968"/>
    </source>
</evidence>
<evidence type="ECO:0000256" key="3">
    <source>
        <dbReference type="ARBA" id="ARBA00022676"/>
    </source>
</evidence>
<evidence type="ECO:0000256" key="8">
    <source>
        <dbReference type="ARBA" id="ARBA00023136"/>
    </source>
</evidence>
<evidence type="ECO:0000313" key="12">
    <source>
        <dbReference type="Proteomes" id="UP001345691"/>
    </source>
</evidence>
<evidence type="ECO:0000256" key="2">
    <source>
        <dbReference type="ARBA" id="ARBA00009105"/>
    </source>
</evidence>
<dbReference type="SUPFAM" id="SSF53448">
    <property type="entry name" value="Nucleotide-diphospho-sugar transferases"/>
    <property type="match status" value="1"/>
</dbReference>
<keyword evidence="4" id="KW-0808">Transferase</keyword>
<keyword evidence="6" id="KW-0735">Signal-anchor</keyword>
<evidence type="ECO:0000256" key="4">
    <source>
        <dbReference type="ARBA" id="ARBA00022679"/>
    </source>
</evidence>
<comment type="subcellular location">
    <subcellularLocation>
        <location evidence="1">Membrane</location>
        <topology evidence="1">Single-pass type II membrane protein</topology>
    </subcellularLocation>
</comment>
<evidence type="ECO:0000256" key="1">
    <source>
        <dbReference type="ARBA" id="ARBA00004606"/>
    </source>
</evidence>
<keyword evidence="9" id="KW-0325">Glycoprotein</keyword>
<protein>
    <submittedName>
        <fullName evidence="11">Uncharacterized protein</fullName>
    </submittedName>
</protein>
<keyword evidence="8" id="KW-0472">Membrane</keyword>
<evidence type="ECO:0000256" key="5">
    <source>
        <dbReference type="ARBA" id="ARBA00022692"/>
    </source>
</evidence>
<evidence type="ECO:0000313" key="11">
    <source>
        <dbReference type="EMBL" id="KAK5068969.1"/>
    </source>
</evidence>
<dbReference type="PANTHER" id="PTHR31392">
    <property type="entry name" value="ALPHA-1,3-MANNOSYLTRANSFERASE MNN1-RELATED"/>
    <property type="match status" value="1"/>
</dbReference>
<feature type="compositionally biased region" description="Polar residues" evidence="10">
    <location>
        <begin position="449"/>
        <end position="460"/>
    </location>
</feature>
<dbReference type="InterPro" id="IPR029044">
    <property type="entry name" value="Nucleotide-diphossugar_trans"/>
</dbReference>
<comment type="caution">
    <text evidence="11">The sequence shown here is derived from an EMBL/GenBank/DDBJ whole genome shotgun (WGS) entry which is preliminary data.</text>
</comment>
<accession>A0ABR0JU73</accession>
<gene>
    <name evidence="11" type="ORF">LTR69_001092</name>
</gene>
<keyword evidence="7" id="KW-1133">Transmembrane helix</keyword>
<dbReference type="EMBL" id="JAVRRF010000001">
    <property type="protein sequence ID" value="KAK5068969.1"/>
    <property type="molecule type" value="Genomic_DNA"/>
</dbReference>
<proteinExistence type="inferred from homology"/>